<proteinExistence type="predicted"/>
<sequence length="224" mass="25987">MVNQEFIYRLINYASNAFDRYKVSPVILVIVTNSFCSAEFQNQFTINENNTCLLEASCKLWAKKCVFLTPELVSTHFNDEDLNPMAALGFFVTKHNVNEMPEKNRTDPTYVLLSSVFNYILLKDGAENIDKSNLSYHLQQIKRNFESILEDDEDPGENETKKCVKEGLFWVEKLENEFEIESLNNPIKKYTEEDAAFIEEQTKGKKTIPWKEIFNKASQVKLIV</sequence>
<dbReference type="OrthoDB" id="2273539at2759"/>
<organism evidence="1 2">
    <name type="scientific">Rhizopus oryzae</name>
    <name type="common">Mucormycosis agent</name>
    <name type="synonym">Rhizopus arrhizus var. delemar</name>
    <dbReference type="NCBI Taxonomy" id="64495"/>
    <lineage>
        <taxon>Eukaryota</taxon>
        <taxon>Fungi</taxon>
        <taxon>Fungi incertae sedis</taxon>
        <taxon>Mucoromycota</taxon>
        <taxon>Mucoromycotina</taxon>
        <taxon>Mucoromycetes</taxon>
        <taxon>Mucorales</taxon>
        <taxon>Mucorineae</taxon>
        <taxon>Rhizopodaceae</taxon>
        <taxon>Rhizopus</taxon>
    </lineage>
</organism>
<evidence type="ECO:0000313" key="2">
    <source>
        <dbReference type="Proteomes" id="UP000717996"/>
    </source>
</evidence>
<reference evidence="1" key="1">
    <citation type="journal article" date="2020" name="Microb. Genom.">
        <title>Genetic diversity of clinical and environmental Mucorales isolates obtained from an investigation of mucormycosis cases among solid organ transplant recipients.</title>
        <authorList>
            <person name="Nguyen M.H."/>
            <person name="Kaul D."/>
            <person name="Muto C."/>
            <person name="Cheng S.J."/>
            <person name="Richter R.A."/>
            <person name="Bruno V.M."/>
            <person name="Liu G."/>
            <person name="Beyhan S."/>
            <person name="Sundermann A.J."/>
            <person name="Mounaud S."/>
            <person name="Pasculle A.W."/>
            <person name="Nierman W.C."/>
            <person name="Driscoll E."/>
            <person name="Cumbie R."/>
            <person name="Clancy C.J."/>
            <person name="Dupont C.L."/>
        </authorList>
    </citation>
    <scope>NUCLEOTIDE SEQUENCE</scope>
    <source>
        <strain evidence="1">GL16</strain>
    </source>
</reference>
<protein>
    <submittedName>
        <fullName evidence="1">Uncharacterized protein</fullName>
    </submittedName>
</protein>
<dbReference type="Proteomes" id="UP000717996">
    <property type="component" value="Unassembled WGS sequence"/>
</dbReference>
<accession>A0A9P6XUE4</accession>
<evidence type="ECO:0000313" key="1">
    <source>
        <dbReference type="EMBL" id="KAG1532574.1"/>
    </source>
</evidence>
<gene>
    <name evidence="1" type="ORF">G6F51_013037</name>
</gene>
<dbReference type="AlphaFoldDB" id="A0A9P6XUE4"/>
<comment type="caution">
    <text evidence="1">The sequence shown here is derived from an EMBL/GenBank/DDBJ whole genome shotgun (WGS) entry which is preliminary data.</text>
</comment>
<name>A0A9P6XUE4_RHIOR</name>
<dbReference type="EMBL" id="JAANIT010004472">
    <property type="protein sequence ID" value="KAG1532574.1"/>
    <property type="molecule type" value="Genomic_DNA"/>
</dbReference>